<comment type="subcellular location">
    <subcellularLocation>
        <location evidence="1">Nucleus</location>
    </subcellularLocation>
</comment>
<evidence type="ECO:0000256" key="4">
    <source>
        <dbReference type="RuleBase" id="RU004020"/>
    </source>
</evidence>
<feature type="coiled-coil region" evidence="5">
    <location>
        <begin position="225"/>
        <end position="252"/>
    </location>
</feature>
<gene>
    <name evidence="8" type="ORF">TrCOL_g3599</name>
</gene>
<dbReference type="PANTHER" id="PTHR10015:SF206">
    <property type="entry name" value="HSF-TYPE DNA-BINDING DOMAIN-CONTAINING PROTEIN"/>
    <property type="match status" value="1"/>
</dbReference>
<dbReference type="OrthoDB" id="60033at2759"/>
<keyword evidence="2" id="KW-0238">DNA-binding</keyword>
<dbReference type="PRINTS" id="PR00056">
    <property type="entry name" value="HSFDOMAIN"/>
</dbReference>
<dbReference type="InterPro" id="IPR000232">
    <property type="entry name" value="HSF_DNA-bd"/>
</dbReference>
<feature type="domain" description="HSF-type DNA-binding" evidence="7">
    <location>
        <begin position="9"/>
        <end position="104"/>
    </location>
</feature>
<sequence>MPPPPKRRGPSTFLVKLYSMMVDPSNAPYCSFSPSGLDVCVHDIPGFGSAVLSKYFKTSNYSSFVRQLNMYGFEKRRADPKDGTWRNDSFKRGGEDELWKIKRKGRRIEGGGPSTRPTRGKGRTVAVEHEWDMEDEEYEDDDEEWGGRRGGSRKKRKVTTTQKEESDKNVMVNYQQMEYQEPPESPITFSTPTNPTEVSSGLLATPVPLINSSHKDLSDSVLLALDNLTASQSNLQSRVAQLESNNRVLLRQNMALLQHVRENRKDVDDLKGRYERVIKRMWNSAARAINGSSNDNTTTTRGGGLESDVDEERRVNKEREEDVGLLRRVILGNVGHVSNMGREEYGGRVERLGMGEGTTKLPNNFGTKGGFQGEVNFGSQQWGWEGEKTGTTSGGGSQIVVGLEGNQGVVNGPWGTEGVQGGKGGEKEDDVLSIASLSSMAKGIGDKKKEAEGNLEILEKDFVELFGEEEELMEAIGGGKKGGKEK</sequence>
<dbReference type="SUPFAM" id="SSF46785">
    <property type="entry name" value="Winged helix' DNA-binding domain"/>
    <property type="match status" value="1"/>
</dbReference>
<evidence type="ECO:0000256" key="3">
    <source>
        <dbReference type="ARBA" id="ARBA00023242"/>
    </source>
</evidence>
<accession>A0A9W7G1C9</accession>
<proteinExistence type="inferred from homology"/>
<evidence type="ECO:0000256" key="1">
    <source>
        <dbReference type="ARBA" id="ARBA00004123"/>
    </source>
</evidence>
<dbReference type="Gene3D" id="1.10.10.10">
    <property type="entry name" value="Winged helix-like DNA-binding domain superfamily/Winged helix DNA-binding domain"/>
    <property type="match status" value="1"/>
</dbReference>
<feature type="region of interest" description="Disordered" evidence="6">
    <location>
        <begin position="130"/>
        <end position="165"/>
    </location>
</feature>
<feature type="coiled-coil region" evidence="5">
    <location>
        <begin position="441"/>
        <end position="468"/>
    </location>
</feature>
<organism evidence="8 9">
    <name type="scientific">Triparma columacea</name>
    <dbReference type="NCBI Taxonomy" id="722753"/>
    <lineage>
        <taxon>Eukaryota</taxon>
        <taxon>Sar</taxon>
        <taxon>Stramenopiles</taxon>
        <taxon>Ochrophyta</taxon>
        <taxon>Bolidophyceae</taxon>
        <taxon>Parmales</taxon>
        <taxon>Triparmaceae</taxon>
        <taxon>Triparma</taxon>
    </lineage>
</organism>
<feature type="compositionally biased region" description="Polar residues" evidence="6">
    <location>
        <begin position="290"/>
        <end position="300"/>
    </location>
</feature>
<comment type="similarity">
    <text evidence="4">Belongs to the HSF family.</text>
</comment>
<dbReference type="EMBL" id="BRYA01000644">
    <property type="protein sequence ID" value="GMI27422.1"/>
    <property type="molecule type" value="Genomic_DNA"/>
</dbReference>
<dbReference type="InterPro" id="IPR036390">
    <property type="entry name" value="WH_DNA-bd_sf"/>
</dbReference>
<keyword evidence="9" id="KW-1185">Reference proteome</keyword>
<dbReference type="PANTHER" id="PTHR10015">
    <property type="entry name" value="HEAT SHOCK TRANSCRIPTION FACTOR"/>
    <property type="match status" value="1"/>
</dbReference>
<keyword evidence="3" id="KW-0539">Nucleus</keyword>
<dbReference type="Proteomes" id="UP001165065">
    <property type="component" value="Unassembled WGS sequence"/>
</dbReference>
<feature type="compositionally biased region" description="Acidic residues" evidence="6">
    <location>
        <begin position="131"/>
        <end position="144"/>
    </location>
</feature>
<dbReference type="GO" id="GO:0005634">
    <property type="term" value="C:nucleus"/>
    <property type="evidence" value="ECO:0007669"/>
    <property type="project" value="UniProtKB-SubCell"/>
</dbReference>
<dbReference type="Pfam" id="PF00447">
    <property type="entry name" value="HSF_DNA-bind"/>
    <property type="match status" value="1"/>
</dbReference>
<feature type="region of interest" description="Disordered" evidence="6">
    <location>
        <begin position="406"/>
        <end position="427"/>
    </location>
</feature>
<dbReference type="AlphaFoldDB" id="A0A9W7G1C9"/>
<dbReference type="GO" id="GO:0043565">
    <property type="term" value="F:sequence-specific DNA binding"/>
    <property type="evidence" value="ECO:0007669"/>
    <property type="project" value="InterPro"/>
</dbReference>
<feature type="region of interest" description="Disordered" evidence="6">
    <location>
        <begin position="289"/>
        <end position="318"/>
    </location>
</feature>
<evidence type="ECO:0000256" key="5">
    <source>
        <dbReference type="SAM" id="Coils"/>
    </source>
</evidence>
<name>A0A9W7G1C9_9STRA</name>
<evidence type="ECO:0000259" key="7">
    <source>
        <dbReference type="SMART" id="SM00415"/>
    </source>
</evidence>
<dbReference type="SMART" id="SM00415">
    <property type="entry name" value="HSF"/>
    <property type="match status" value="1"/>
</dbReference>
<comment type="caution">
    <text evidence="8">The sequence shown here is derived from an EMBL/GenBank/DDBJ whole genome shotgun (WGS) entry which is preliminary data.</text>
</comment>
<keyword evidence="5" id="KW-0175">Coiled coil</keyword>
<protein>
    <recommendedName>
        <fullName evidence="7">HSF-type DNA-binding domain-containing protein</fullName>
    </recommendedName>
</protein>
<dbReference type="GO" id="GO:0003700">
    <property type="term" value="F:DNA-binding transcription factor activity"/>
    <property type="evidence" value="ECO:0007669"/>
    <property type="project" value="InterPro"/>
</dbReference>
<evidence type="ECO:0000256" key="6">
    <source>
        <dbReference type="SAM" id="MobiDB-lite"/>
    </source>
</evidence>
<evidence type="ECO:0000256" key="2">
    <source>
        <dbReference type="ARBA" id="ARBA00023125"/>
    </source>
</evidence>
<dbReference type="InterPro" id="IPR036388">
    <property type="entry name" value="WH-like_DNA-bd_sf"/>
</dbReference>
<evidence type="ECO:0000313" key="8">
    <source>
        <dbReference type="EMBL" id="GMI27422.1"/>
    </source>
</evidence>
<reference evidence="9" key="1">
    <citation type="journal article" date="2023" name="Commun. Biol.">
        <title>Genome analysis of Parmales, the sister group of diatoms, reveals the evolutionary specialization of diatoms from phago-mixotrophs to photoautotrophs.</title>
        <authorList>
            <person name="Ban H."/>
            <person name="Sato S."/>
            <person name="Yoshikawa S."/>
            <person name="Yamada K."/>
            <person name="Nakamura Y."/>
            <person name="Ichinomiya M."/>
            <person name="Sato N."/>
            <person name="Blanc-Mathieu R."/>
            <person name="Endo H."/>
            <person name="Kuwata A."/>
            <person name="Ogata H."/>
        </authorList>
    </citation>
    <scope>NUCLEOTIDE SEQUENCE [LARGE SCALE GENOMIC DNA]</scope>
</reference>
<evidence type="ECO:0000313" key="9">
    <source>
        <dbReference type="Proteomes" id="UP001165065"/>
    </source>
</evidence>